<gene>
    <name evidence="2" type="ORF">ACFHYO_14715</name>
</gene>
<name>A0ABV6T7U9_9RHOB</name>
<accession>A0ABV6T7U9</accession>
<dbReference type="Pfam" id="PF13411">
    <property type="entry name" value="MerR_1"/>
    <property type="match status" value="1"/>
</dbReference>
<feature type="domain" description="HTH merR-type" evidence="1">
    <location>
        <begin position="5"/>
        <end position="74"/>
    </location>
</feature>
<dbReference type="EMBL" id="JBHMQU010000083">
    <property type="protein sequence ID" value="MFC0813354.1"/>
    <property type="molecule type" value="Genomic_DNA"/>
</dbReference>
<keyword evidence="3" id="KW-1185">Reference proteome</keyword>
<evidence type="ECO:0000313" key="3">
    <source>
        <dbReference type="Proteomes" id="UP001589920"/>
    </source>
</evidence>
<evidence type="ECO:0000259" key="1">
    <source>
        <dbReference type="Pfam" id="PF13411"/>
    </source>
</evidence>
<dbReference type="Proteomes" id="UP001589920">
    <property type="component" value="Unassembled WGS sequence"/>
</dbReference>
<protein>
    <submittedName>
        <fullName evidence="2">MerR family transcriptional regulator</fullName>
    </submittedName>
</protein>
<organism evidence="2 3">
    <name type="scientific">Paracoccus panacisoli</name>
    <dbReference type="NCBI Taxonomy" id="1510163"/>
    <lineage>
        <taxon>Bacteria</taxon>
        <taxon>Pseudomonadati</taxon>
        <taxon>Pseudomonadota</taxon>
        <taxon>Alphaproteobacteria</taxon>
        <taxon>Rhodobacterales</taxon>
        <taxon>Paracoccaceae</taxon>
        <taxon>Paracoccus</taxon>
    </lineage>
</organism>
<dbReference type="InterPro" id="IPR000551">
    <property type="entry name" value="MerR-type_HTH_dom"/>
</dbReference>
<sequence length="151" mass="16941">MFPAGRVQKLTGLTANQLREWSHRRDLVPPDIEAGGPGRPALYSWQTVLLLRIAVVLRERFRIELQAHKELLHALHELLSGVPFPALRGGVLALRAMEHGELLSEGMARISVGDPDTLFLHLDPHLNVLEVEFAPQDQSGQLPLFRAVRIR</sequence>
<dbReference type="Gene3D" id="1.10.1660.10">
    <property type="match status" value="1"/>
</dbReference>
<reference evidence="2 3" key="1">
    <citation type="submission" date="2024-09" db="EMBL/GenBank/DDBJ databases">
        <authorList>
            <person name="Sun Q."/>
            <person name="Mori K."/>
        </authorList>
    </citation>
    <scope>NUCLEOTIDE SEQUENCE [LARGE SCALE GENOMIC DNA]</scope>
    <source>
        <strain evidence="2 3">KCTC 42086</strain>
    </source>
</reference>
<evidence type="ECO:0000313" key="2">
    <source>
        <dbReference type="EMBL" id="MFC0813354.1"/>
    </source>
</evidence>
<proteinExistence type="predicted"/>
<comment type="caution">
    <text evidence="2">The sequence shown here is derived from an EMBL/GenBank/DDBJ whole genome shotgun (WGS) entry which is preliminary data.</text>
</comment>
<dbReference type="RefSeq" id="WP_394321378.1">
    <property type="nucleotide sequence ID" value="NZ_JBHMQU010000083.1"/>
</dbReference>